<feature type="non-terminal residue" evidence="1">
    <location>
        <position position="1"/>
    </location>
</feature>
<accession>A0A060BQQ0</accession>
<organism evidence="1">
    <name type="scientific">uncultured Rubrobacter sp</name>
    <dbReference type="NCBI Taxonomy" id="154337"/>
    <lineage>
        <taxon>Bacteria</taxon>
        <taxon>Bacillati</taxon>
        <taxon>Actinomycetota</taxon>
        <taxon>Rubrobacteria</taxon>
        <taxon>Rubrobacterales</taxon>
        <taxon>Rubrobacteraceae</taxon>
        <taxon>Rubrobacter</taxon>
        <taxon>environmental samples</taxon>
    </lineage>
</organism>
<name>A0A060BQQ0_9ACTN</name>
<dbReference type="EMBL" id="KF119436">
    <property type="protein sequence ID" value="AIA86703.1"/>
    <property type="molecule type" value="Genomic_DNA"/>
</dbReference>
<reference evidence="1" key="1">
    <citation type="journal article" date="2013" name="Environ. Microbiol.">
        <title>Seasonally variable intestinal metagenomes of the red palm weevil (Rhynchophorus ferrugineus).</title>
        <authorList>
            <person name="Jia S."/>
            <person name="Zhang X."/>
            <person name="Zhang G."/>
            <person name="Yin A."/>
            <person name="Zhang S."/>
            <person name="Li F."/>
            <person name="Wang L."/>
            <person name="Zhao D."/>
            <person name="Yun Q."/>
            <person name="Tala"/>
            <person name="Wang J."/>
            <person name="Sun G."/>
            <person name="Baabdullah M."/>
            <person name="Yu X."/>
            <person name="Hu S."/>
            <person name="Al-Mssallem I.S."/>
            <person name="Yu J."/>
        </authorList>
    </citation>
    <scope>NUCLEOTIDE SEQUENCE</scope>
</reference>
<sequence>GNSNVTVLSYSLTSAADSPEMDPKSWTLYGSLDNKVWKSIDVQENQEFSERKEVKNYSVDNGVSYRYYKLTIQENNGGSATQIAEWVLSAATFSGNIDDLMSYSSGNTASTKTPMGTQHEGGLTATASDLAWLKDASKEPDTFDN</sequence>
<dbReference type="InterPro" id="IPR008979">
    <property type="entry name" value="Galactose-bd-like_sf"/>
</dbReference>
<protein>
    <submittedName>
        <fullName evidence="1">CAZy families CBM32|GH92 protein</fullName>
    </submittedName>
</protein>
<dbReference type="SUPFAM" id="SSF49785">
    <property type="entry name" value="Galactose-binding domain-like"/>
    <property type="match status" value="1"/>
</dbReference>
<dbReference type="Gene3D" id="2.60.120.260">
    <property type="entry name" value="Galactose-binding domain-like"/>
    <property type="match status" value="1"/>
</dbReference>
<dbReference type="AlphaFoldDB" id="A0A060BQQ0"/>
<proteinExistence type="predicted"/>
<evidence type="ECO:0000313" key="1">
    <source>
        <dbReference type="EMBL" id="AIA86703.1"/>
    </source>
</evidence>
<feature type="non-terminal residue" evidence="1">
    <location>
        <position position="145"/>
    </location>
</feature>